<sequence>MMRATSVFFVLLLVANAAYASSSIYGSEFDYKKAKPASTYFSGKNRQHVASFCKKEMLGTMDLSACAQFRYELAIEALNKRIQVVEKILEADDKDNGTYGEPAALPFFRKAQANWELYRDNNCYSDVYSVGQASLRFIDFWDCMTRITKQRLDELTNPSQDD</sequence>
<proteinExistence type="predicted"/>
<dbReference type="InterPro" id="IPR009739">
    <property type="entry name" value="LprI-like_N"/>
</dbReference>
<dbReference type="Gene3D" id="1.20.1270.180">
    <property type="match status" value="1"/>
</dbReference>
<protein>
    <recommendedName>
        <fullName evidence="2">Lysozyme inhibitor LprI-like N-terminal domain-containing protein</fullName>
    </recommendedName>
</protein>
<dbReference type="RefSeq" id="WP_201138965.1">
    <property type="nucleotide sequence ID" value="NZ_CAJNAS010000005.1"/>
</dbReference>
<keyword evidence="4" id="KW-1185">Reference proteome</keyword>
<organism evidence="3 4">
    <name type="scientific">Paraburkholderia domus</name>
    <dbReference type="NCBI Taxonomy" id="2793075"/>
    <lineage>
        <taxon>Bacteria</taxon>
        <taxon>Pseudomonadati</taxon>
        <taxon>Pseudomonadota</taxon>
        <taxon>Betaproteobacteria</taxon>
        <taxon>Burkholderiales</taxon>
        <taxon>Burkholderiaceae</taxon>
        <taxon>Paraburkholderia</taxon>
    </lineage>
</organism>
<accession>A0A9N8MP60</accession>
<feature type="signal peptide" evidence="1">
    <location>
        <begin position="1"/>
        <end position="20"/>
    </location>
</feature>
<feature type="domain" description="Lysozyme inhibitor LprI-like N-terminal" evidence="2">
    <location>
        <begin position="53"/>
        <end position="155"/>
    </location>
</feature>
<gene>
    <name evidence="3" type="ORF">R70211_02146</name>
</gene>
<feature type="chain" id="PRO_5040389917" description="Lysozyme inhibitor LprI-like N-terminal domain-containing protein" evidence="1">
    <location>
        <begin position="21"/>
        <end position="162"/>
    </location>
</feature>
<evidence type="ECO:0000313" key="4">
    <source>
        <dbReference type="Proteomes" id="UP000675121"/>
    </source>
</evidence>
<evidence type="ECO:0000259" key="2">
    <source>
        <dbReference type="Pfam" id="PF07007"/>
    </source>
</evidence>
<evidence type="ECO:0000313" key="3">
    <source>
        <dbReference type="EMBL" id="CAE6881524.1"/>
    </source>
</evidence>
<keyword evidence="1" id="KW-0732">Signal</keyword>
<dbReference type="Proteomes" id="UP000675121">
    <property type="component" value="Unassembled WGS sequence"/>
</dbReference>
<comment type="caution">
    <text evidence="3">The sequence shown here is derived from an EMBL/GenBank/DDBJ whole genome shotgun (WGS) entry which is preliminary data.</text>
</comment>
<name>A0A9N8MP60_9BURK</name>
<evidence type="ECO:0000256" key="1">
    <source>
        <dbReference type="SAM" id="SignalP"/>
    </source>
</evidence>
<dbReference type="EMBL" id="CAJNAS010000005">
    <property type="protein sequence ID" value="CAE6881524.1"/>
    <property type="molecule type" value="Genomic_DNA"/>
</dbReference>
<dbReference type="AlphaFoldDB" id="A0A9N8MP60"/>
<dbReference type="Pfam" id="PF07007">
    <property type="entry name" value="LprI"/>
    <property type="match status" value="1"/>
</dbReference>
<reference evidence="3" key="1">
    <citation type="submission" date="2021-02" db="EMBL/GenBank/DDBJ databases">
        <authorList>
            <person name="Vanwijnsberghe S."/>
        </authorList>
    </citation>
    <scope>NUCLEOTIDE SEQUENCE</scope>
    <source>
        <strain evidence="3">R-70211</strain>
    </source>
</reference>